<evidence type="ECO:0000313" key="2">
    <source>
        <dbReference type="Proteomes" id="UP000267223"/>
    </source>
</evidence>
<dbReference type="OrthoDB" id="1173761at2"/>
<dbReference type="RefSeq" id="WP_123122487.1">
    <property type="nucleotide sequence ID" value="NZ_RJJR01000023.1"/>
</dbReference>
<accession>A0A3M9N6K5</accession>
<gene>
    <name evidence="1" type="ORF">EFY79_19775</name>
</gene>
<dbReference type="AlphaFoldDB" id="A0A3M9N6K5"/>
<protein>
    <submittedName>
        <fullName evidence="1">Uncharacterized protein</fullName>
    </submittedName>
</protein>
<keyword evidence="2" id="KW-1185">Reference proteome</keyword>
<dbReference type="EMBL" id="RJJR01000023">
    <property type="protein sequence ID" value="RNI32833.1"/>
    <property type="molecule type" value="Genomic_DNA"/>
</dbReference>
<comment type="caution">
    <text evidence="1">The sequence shown here is derived from an EMBL/GenBank/DDBJ whole genome shotgun (WGS) entry which is preliminary data.</text>
</comment>
<sequence length="442" mass="51829">MKTLFIFFLLLTNFFSYSQEQRFTCFYGEGGHPDLACLRMHQYSFSSETDANTAIRTIIRPLGLAPNFVLVPCLNINNCAAITLSDGIRYIVYDNDFMTTIAKSARTNWVYTSILAHEIGHHLQGHTTMGSTLEQARKMELEADRFSGFILQKLGATLDEAEAAMKQLPDPDNESLSDHPLRWRRLESIEAGYNDAIKGAQVSHADQPVITTSATTLVKHDIITSNSFPSLSESWNKGYRFRDAVYSENKWYVFMVKDGKPQSYRYRNYYPKTEIEALWQQNKYIDYLNYSDGNYHLIMSGNDIDFDEVYFTSSDFPKEKIQEYWDKDYVIRNIFKSGTKWTVVLDKAINGSWHQLWRSRDYFPEDIIKEYWNQDYVIRVLKFFDNKWYLVMDKDSKSSQTGQKWFSRKYFPLDEMIKYENEGYILQCADYDGDLWVIVMNN</sequence>
<proteinExistence type="predicted"/>
<reference evidence="1 2" key="1">
    <citation type="submission" date="2018-11" db="EMBL/GenBank/DDBJ databases">
        <title>Draft genome sequence of Ferruginibacter sp. BO-59.</title>
        <authorList>
            <person name="Im W.T."/>
        </authorList>
    </citation>
    <scope>NUCLEOTIDE SEQUENCE [LARGE SCALE GENOMIC DNA]</scope>
    <source>
        <strain evidence="1 2">BO-59</strain>
    </source>
</reference>
<dbReference type="Proteomes" id="UP000267223">
    <property type="component" value="Unassembled WGS sequence"/>
</dbReference>
<organism evidence="1 2">
    <name type="scientific">Hanamia caeni</name>
    <dbReference type="NCBI Taxonomy" id="2294116"/>
    <lineage>
        <taxon>Bacteria</taxon>
        <taxon>Pseudomonadati</taxon>
        <taxon>Bacteroidota</taxon>
        <taxon>Chitinophagia</taxon>
        <taxon>Chitinophagales</taxon>
        <taxon>Chitinophagaceae</taxon>
        <taxon>Hanamia</taxon>
    </lineage>
</organism>
<evidence type="ECO:0000313" key="1">
    <source>
        <dbReference type="EMBL" id="RNI32833.1"/>
    </source>
</evidence>
<name>A0A3M9N6K5_9BACT</name>